<proteinExistence type="predicted"/>
<name>A0A1G2U2C1_9BACT</name>
<dbReference type="EMBL" id="MHWE01000023">
    <property type="protein sequence ID" value="OHB03040.1"/>
    <property type="molecule type" value="Genomic_DNA"/>
</dbReference>
<protein>
    <recommendedName>
        <fullName evidence="1">Transposase IS200-like domain-containing protein</fullName>
    </recommendedName>
</protein>
<dbReference type="AlphaFoldDB" id="A0A1G2U2C1"/>
<dbReference type="InterPro" id="IPR002686">
    <property type="entry name" value="Transposase_17"/>
</dbReference>
<comment type="caution">
    <text evidence="2">The sequence shown here is derived from an EMBL/GenBank/DDBJ whole genome shotgun (WGS) entry which is preliminary data.</text>
</comment>
<dbReference type="Gene3D" id="3.30.70.1290">
    <property type="entry name" value="Transposase IS200-like"/>
    <property type="match status" value="1"/>
</dbReference>
<evidence type="ECO:0000313" key="3">
    <source>
        <dbReference type="Proteomes" id="UP000176800"/>
    </source>
</evidence>
<dbReference type="InterPro" id="IPR036515">
    <property type="entry name" value="Transposase_17_sf"/>
</dbReference>
<dbReference type="Proteomes" id="UP000176800">
    <property type="component" value="Unassembled WGS sequence"/>
</dbReference>
<evidence type="ECO:0000313" key="2">
    <source>
        <dbReference type="EMBL" id="OHB03040.1"/>
    </source>
</evidence>
<organism evidence="2 3">
    <name type="scientific">Candidatus Zambryskibacteria bacterium RIFCSPLOWO2_01_FULL_45_21</name>
    <dbReference type="NCBI Taxonomy" id="1802761"/>
    <lineage>
        <taxon>Bacteria</taxon>
        <taxon>Candidatus Zambryskiibacteriota</taxon>
    </lineage>
</organism>
<dbReference type="PANTHER" id="PTHR34322:SF2">
    <property type="entry name" value="TRANSPOSASE IS200-LIKE DOMAIN-CONTAINING PROTEIN"/>
    <property type="match status" value="1"/>
</dbReference>
<dbReference type="PANTHER" id="PTHR34322">
    <property type="entry name" value="TRANSPOSASE, Y1_TNP DOMAIN-CONTAINING"/>
    <property type="match status" value="1"/>
</dbReference>
<dbReference type="GO" id="GO:0003677">
    <property type="term" value="F:DNA binding"/>
    <property type="evidence" value="ECO:0007669"/>
    <property type="project" value="InterPro"/>
</dbReference>
<gene>
    <name evidence="2" type="ORF">A3B14_00030</name>
</gene>
<dbReference type="SMART" id="SM01321">
    <property type="entry name" value="Y1_Tnp"/>
    <property type="match status" value="1"/>
</dbReference>
<sequence length="212" mass="24806">MSNRKTPLVINEHYHIFNRGVDKRAIFQDKTDLDRFFASMQIFNSIKPIGSIFESNFPTWRLNRQVATPLVEIIAYCLNLNHFHLILKQVAENGITEYMKRLSGGYTWYFNNKYKRNGSLFQGTFKSIHIDSDEYLLHLSVYVNLNNKLNGEIIPLSKSSWGEYVLNDIGICNPKIILDRYTNKNDYSKFAKSSFENILMTKNQEKELQGFL</sequence>
<evidence type="ECO:0000259" key="1">
    <source>
        <dbReference type="SMART" id="SM01321"/>
    </source>
</evidence>
<dbReference type="GO" id="GO:0006313">
    <property type="term" value="P:DNA transposition"/>
    <property type="evidence" value="ECO:0007669"/>
    <property type="project" value="InterPro"/>
</dbReference>
<feature type="domain" description="Transposase IS200-like" evidence="1">
    <location>
        <begin position="9"/>
        <end position="146"/>
    </location>
</feature>
<dbReference type="Pfam" id="PF01797">
    <property type="entry name" value="Y1_Tnp"/>
    <property type="match status" value="1"/>
</dbReference>
<dbReference type="SUPFAM" id="SSF143422">
    <property type="entry name" value="Transposase IS200-like"/>
    <property type="match status" value="1"/>
</dbReference>
<accession>A0A1G2U2C1</accession>
<dbReference type="GO" id="GO:0004803">
    <property type="term" value="F:transposase activity"/>
    <property type="evidence" value="ECO:0007669"/>
    <property type="project" value="InterPro"/>
</dbReference>
<reference evidence="2 3" key="1">
    <citation type="journal article" date="2016" name="Nat. Commun.">
        <title>Thousands of microbial genomes shed light on interconnected biogeochemical processes in an aquifer system.</title>
        <authorList>
            <person name="Anantharaman K."/>
            <person name="Brown C.T."/>
            <person name="Hug L.A."/>
            <person name="Sharon I."/>
            <person name="Castelle C.J."/>
            <person name="Probst A.J."/>
            <person name="Thomas B.C."/>
            <person name="Singh A."/>
            <person name="Wilkins M.J."/>
            <person name="Karaoz U."/>
            <person name="Brodie E.L."/>
            <person name="Williams K.H."/>
            <person name="Hubbard S.S."/>
            <person name="Banfield J.F."/>
        </authorList>
    </citation>
    <scope>NUCLEOTIDE SEQUENCE [LARGE SCALE GENOMIC DNA]</scope>
</reference>